<proteinExistence type="predicted"/>
<accession>A0A9R1WVY6</accession>
<evidence type="ECO:0000313" key="2">
    <source>
        <dbReference type="Proteomes" id="UP000235145"/>
    </source>
</evidence>
<organism evidence="1 2">
    <name type="scientific">Lactuca sativa</name>
    <name type="common">Garden lettuce</name>
    <dbReference type="NCBI Taxonomy" id="4236"/>
    <lineage>
        <taxon>Eukaryota</taxon>
        <taxon>Viridiplantae</taxon>
        <taxon>Streptophyta</taxon>
        <taxon>Embryophyta</taxon>
        <taxon>Tracheophyta</taxon>
        <taxon>Spermatophyta</taxon>
        <taxon>Magnoliopsida</taxon>
        <taxon>eudicotyledons</taxon>
        <taxon>Gunneridae</taxon>
        <taxon>Pentapetalae</taxon>
        <taxon>asterids</taxon>
        <taxon>campanulids</taxon>
        <taxon>Asterales</taxon>
        <taxon>Asteraceae</taxon>
        <taxon>Cichorioideae</taxon>
        <taxon>Cichorieae</taxon>
        <taxon>Lactucinae</taxon>
        <taxon>Lactuca</taxon>
    </lineage>
</organism>
<protein>
    <submittedName>
        <fullName evidence="1">Uncharacterized protein</fullName>
    </submittedName>
</protein>
<evidence type="ECO:0000313" key="1">
    <source>
        <dbReference type="EMBL" id="KAJ0189636.1"/>
    </source>
</evidence>
<dbReference type="EMBL" id="NBSK02000008">
    <property type="protein sequence ID" value="KAJ0189636.1"/>
    <property type="molecule type" value="Genomic_DNA"/>
</dbReference>
<sequence>MDFIKIARKLNSDDETVINYSPYDTAFTVSKKSFKTITLLFLSLTKSNIPTEPPKLKNFLNGENSSYEDGSTSVPIAFPTMSSSIAGKTSSGQKYSMKQQTCKKSIQVNKTPLVKPKVF</sequence>
<comment type="caution">
    <text evidence="1">The sequence shown here is derived from an EMBL/GenBank/DDBJ whole genome shotgun (WGS) entry which is preliminary data.</text>
</comment>
<dbReference type="Proteomes" id="UP000235145">
    <property type="component" value="Unassembled WGS sequence"/>
</dbReference>
<keyword evidence="2" id="KW-1185">Reference proteome</keyword>
<dbReference type="AlphaFoldDB" id="A0A9R1WVY6"/>
<name>A0A9R1WVY6_LACSA</name>
<reference evidence="1 2" key="1">
    <citation type="journal article" date="2017" name="Nat. Commun.">
        <title>Genome assembly with in vitro proximity ligation data and whole-genome triplication in lettuce.</title>
        <authorList>
            <person name="Reyes-Chin-Wo S."/>
            <person name="Wang Z."/>
            <person name="Yang X."/>
            <person name="Kozik A."/>
            <person name="Arikit S."/>
            <person name="Song C."/>
            <person name="Xia L."/>
            <person name="Froenicke L."/>
            <person name="Lavelle D.O."/>
            <person name="Truco M.J."/>
            <person name="Xia R."/>
            <person name="Zhu S."/>
            <person name="Xu C."/>
            <person name="Xu H."/>
            <person name="Xu X."/>
            <person name="Cox K."/>
            <person name="Korf I."/>
            <person name="Meyers B.C."/>
            <person name="Michelmore R.W."/>
        </authorList>
    </citation>
    <scope>NUCLEOTIDE SEQUENCE [LARGE SCALE GENOMIC DNA]</scope>
    <source>
        <strain evidence="2">cv. Salinas</strain>
        <tissue evidence="1">Seedlings</tissue>
    </source>
</reference>
<gene>
    <name evidence="1" type="ORF">LSAT_V11C800453150</name>
</gene>